<dbReference type="CDD" id="cd08361">
    <property type="entry name" value="PpCmtC_N"/>
    <property type="match status" value="1"/>
</dbReference>
<gene>
    <name evidence="2" type="ordered locus">Mjls_4210</name>
</gene>
<dbReference type="InterPro" id="IPR037523">
    <property type="entry name" value="VOC_core"/>
</dbReference>
<dbReference type="SUPFAM" id="SSF54593">
    <property type="entry name" value="Glyoxalase/Bleomycin resistance protein/Dihydroxybiphenyl dioxygenase"/>
    <property type="match status" value="1"/>
</dbReference>
<dbReference type="PANTHER" id="PTHR36113">
    <property type="entry name" value="LYASE, PUTATIVE-RELATED-RELATED"/>
    <property type="match status" value="1"/>
</dbReference>
<dbReference type="EMBL" id="CP000580">
    <property type="protein sequence ID" value="ABN99982.1"/>
    <property type="molecule type" value="Genomic_DNA"/>
</dbReference>
<name>A0A5Q5CKS2_MYCSJ</name>
<sequence>MRHCSADRVASVGPGRSEMIELQDIAYVRSGVTDLQRATRFAVDIVGLDPVAEDHDVTYLRADARHHCLALIESNRPGVLASAFSLRDDAALESAEVELQQYGCTVTRGSEQEARHRHVRNFIAFDDPFGNHVELVTGQSTLARPINFGRPAAGIAEFGHLCLDAPDVRAAHAFWSTVFSAKVSDWIGDGACLMRIDPVHHKLAFFQNDAGPGFCHINFQVGTLDDVMRNWRFLQQNGVQILHGPGRHPTSTAIFIYFLGPDNLTYEYSFGVQLIDDEAWTPRMFDLAEPGSIDMWLGPTQRTVSQPQLAARSTAPHSVAAPELGV</sequence>
<dbReference type="KEGG" id="mjl:Mjls_4210"/>
<organism evidence="2">
    <name type="scientific">Mycobacterium sp. (strain JLS)</name>
    <dbReference type="NCBI Taxonomy" id="164757"/>
    <lineage>
        <taxon>Bacteria</taxon>
        <taxon>Bacillati</taxon>
        <taxon>Actinomycetota</taxon>
        <taxon>Actinomycetes</taxon>
        <taxon>Mycobacteriales</taxon>
        <taxon>Mycobacteriaceae</taxon>
        <taxon>Mycobacterium</taxon>
    </lineage>
</organism>
<feature type="domain" description="VOC" evidence="1">
    <location>
        <begin position="157"/>
        <end position="271"/>
    </location>
</feature>
<keyword evidence="2" id="KW-0223">Dioxygenase</keyword>
<accession>A0A5Q5CKS2</accession>
<dbReference type="InterPro" id="IPR051332">
    <property type="entry name" value="Fosfomycin_Res_Enzymes"/>
</dbReference>
<dbReference type="Gene3D" id="3.10.180.10">
    <property type="entry name" value="2,3-Dihydroxybiphenyl 1,2-Dioxygenase, domain 1"/>
    <property type="match status" value="2"/>
</dbReference>
<dbReference type="PANTHER" id="PTHR36113:SF1">
    <property type="entry name" value="GLYOXALASE_BLEOMYCIN RESISTANCE PROTEIN_DIOXYGENASE"/>
    <property type="match status" value="1"/>
</dbReference>
<dbReference type="Pfam" id="PF00903">
    <property type="entry name" value="Glyoxalase"/>
    <property type="match status" value="2"/>
</dbReference>
<evidence type="ECO:0000259" key="1">
    <source>
        <dbReference type="PROSITE" id="PS51819"/>
    </source>
</evidence>
<dbReference type="AlphaFoldDB" id="A0A5Q5CKS2"/>
<dbReference type="InterPro" id="IPR004360">
    <property type="entry name" value="Glyas_Fos-R_dOase_dom"/>
</dbReference>
<dbReference type="GO" id="GO:0051213">
    <property type="term" value="F:dioxygenase activity"/>
    <property type="evidence" value="ECO:0007669"/>
    <property type="project" value="UniProtKB-KW"/>
</dbReference>
<feature type="domain" description="VOC" evidence="1">
    <location>
        <begin position="24"/>
        <end position="138"/>
    </location>
</feature>
<proteinExistence type="predicted"/>
<reference evidence="2" key="1">
    <citation type="submission" date="2007-02" db="EMBL/GenBank/DDBJ databases">
        <title>Complete sequence of Mycobacterium sp. JLS.</title>
        <authorList>
            <consortium name="US DOE Joint Genome Institute"/>
            <person name="Copeland A."/>
            <person name="Lucas S."/>
            <person name="Lapidus A."/>
            <person name="Barry K."/>
            <person name="Detter J.C."/>
            <person name="Glavina del Rio T."/>
            <person name="Hammon N."/>
            <person name="Israni S."/>
            <person name="Dalin E."/>
            <person name="Tice H."/>
            <person name="Pitluck S."/>
            <person name="Chain P."/>
            <person name="Malfatti S."/>
            <person name="Shin M."/>
            <person name="Vergez L."/>
            <person name="Schmutz J."/>
            <person name="Larimer F."/>
            <person name="Land M."/>
            <person name="Hauser L."/>
            <person name="Kyrpides N."/>
            <person name="Mikhailova N."/>
            <person name="Miller C.D."/>
            <person name="Anderson A.J."/>
            <person name="Sims R.C."/>
            <person name="Richardson P."/>
        </authorList>
    </citation>
    <scope>NUCLEOTIDE SEQUENCE [LARGE SCALE GENOMIC DNA]</scope>
    <source>
        <strain evidence="2">JLS</strain>
    </source>
</reference>
<evidence type="ECO:0000313" key="2">
    <source>
        <dbReference type="EMBL" id="ABN99982.1"/>
    </source>
</evidence>
<keyword evidence="2" id="KW-0560">Oxidoreductase</keyword>
<protein>
    <submittedName>
        <fullName evidence="2">Glyoxalase/bleomycin resistance protein/dioxygenase</fullName>
    </submittedName>
</protein>
<dbReference type="PROSITE" id="PS51819">
    <property type="entry name" value="VOC"/>
    <property type="match status" value="2"/>
</dbReference>
<dbReference type="InterPro" id="IPR029068">
    <property type="entry name" value="Glyas_Bleomycin-R_OHBP_Dase"/>
</dbReference>